<sequence>MLPIIGSFQGPGGRLFEFTKNNMSTVLWLKSNYCGWSMSIGWRKLK</sequence>
<name>A0A396HXB7_MEDTR</name>
<reference evidence="1" key="1">
    <citation type="journal article" date="2018" name="Nat. Plants">
        <title>Whole-genome landscape of Medicago truncatula symbiotic genes.</title>
        <authorList>
            <person name="Pecrix Y."/>
            <person name="Gamas P."/>
            <person name="Carrere S."/>
        </authorList>
    </citation>
    <scope>NUCLEOTIDE SEQUENCE</scope>
    <source>
        <tissue evidence="1">Leaves</tissue>
    </source>
</reference>
<evidence type="ECO:0000313" key="1">
    <source>
        <dbReference type="EMBL" id="RHN57970.1"/>
    </source>
</evidence>
<dbReference type="AlphaFoldDB" id="A0A396HXB7"/>
<comment type="caution">
    <text evidence="1">The sequence shown here is derived from an EMBL/GenBank/DDBJ whole genome shotgun (WGS) entry which is preliminary data.</text>
</comment>
<dbReference type="EMBL" id="PSQE01000005">
    <property type="protein sequence ID" value="RHN57970.1"/>
    <property type="molecule type" value="Genomic_DNA"/>
</dbReference>
<protein>
    <submittedName>
        <fullName evidence="1">Uncharacterized protein</fullName>
    </submittedName>
</protein>
<dbReference type="Proteomes" id="UP000265566">
    <property type="component" value="Chromosome 5"/>
</dbReference>
<accession>A0A396HXB7</accession>
<organism evidence="1">
    <name type="scientific">Medicago truncatula</name>
    <name type="common">Barrel medic</name>
    <name type="synonym">Medicago tribuloides</name>
    <dbReference type="NCBI Taxonomy" id="3880"/>
    <lineage>
        <taxon>Eukaryota</taxon>
        <taxon>Viridiplantae</taxon>
        <taxon>Streptophyta</taxon>
        <taxon>Embryophyta</taxon>
        <taxon>Tracheophyta</taxon>
        <taxon>Spermatophyta</taxon>
        <taxon>Magnoliopsida</taxon>
        <taxon>eudicotyledons</taxon>
        <taxon>Gunneridae</taxon>
        <taxon>Pentapetalae</taxon>
        <taxon>rosids</taxon>
        <taxon>fabids</taxon>
        <taxon>Fabales</taxon>
        <taxon>Fabaceae</taxon>
        <taxon>Papilionoideae</taxon>
        <taxon>50 kb inversion clade</taxon>
        <taxon>NPAAA clade</taxon>
        <taxon>Hologalegina</taxon>
        <taxon>IRL clade</taxon>
        <taxon>Trifolieae</taxon>
        <taxon>Medicago</taxon>
    </lineage>
</organism>
<proteinExistence type="predicted"/>
<gene>
    <name evidence="1" type="ORF">MtrunA17_Chr5g0446121</name>
</gene>
<dbReference type="Gramene" id="rna33566">
    <property type="protein sequence ID" value="RHN57970.1"/>
    <property type="gene ID" value="gene33566"/>
</dbReference>